<feature type="compositionally biased region" description="Low complexity" evidence="12">
    <location>
        <begin position="556"/>
        <end position="572"/>
    </location>
</feature>
<dbReference type="CDD" id="cd00086">
    <property type="entry name" value="homeodomain"/>
    <property type="match status" value="1"/>
</dbReference>
<evidence type="ECO:0000256" key="8">
    <source>
        <dbReference type="ARBA" id="ARBA00037982"/>
    </source>
</evidence>
<keyword evidence="4 10" id="KW-0067">ATP-binding</keyword>
<feature type="region of interest" description="Disordered" evidence="12">
    <location>
        <begin position="234"/>
        <end position="278"/>
    </location>
</feature>
<comment type="subcellular location">
    <subcellularLocation>
        <location evidence="9 11">Nucleus</location>
    </subcellularLocation>
</comment>
<keyword evidence="5 9" id="KW-0238">DNA-binding</keyword>
<evidence type="ECO:0000256" key="5">
    <source>
        <dbReference type="ARBA" id="ARBA00023125"/>
    </source>
</evidence>
<keyword evidence="16" id="KW-1185">Reference proteome</keyword>
<evidence type="ECO:0000256" key="12">
    <source>
        <dbReference type="SAM" id="MobiDB-lite"/>
    </source>
</evidence>
<feature type="compositionally biased region" description="Low complexity" evidence="12">
    <location>
        <begin position="198"/>
        <end position="208"/>
    </location>
</feature>
<feature type="region of interest" description="Disordered" evidence="12">
    <location>
        <begin position="1002"/>
        <end position="1068"/>
    </location>
</feature>
<evidence type="ECO:0000256" key="2">
    <source>
        <dbReference type="ARBA" id="ARBA00022741"/>
    </source>
</evidence>
<sequence length="1417" mass="153547">MHTPPRTAYHGPLLTPSPLRASHKSQFHPRPMTPENSDAAVFLAPQPLLTPAKPVLSRIPLSLNTNTHGTKRKSSPHTSTTTPLRLAPPSPGATFHRLAPLPAPQFSTRTPQTVADADTHLRSHTATLTRLRITDLKDEFDDDEGLALPVLSRAEEVVEASSPGGHITKRRARSRPVSQELLEGSPSPVEFPARPRTSSNASSSENGSPLPRRRLVGATRAPLERIESAATLFFGPAINPPPSAPRSRLPSATASLKPTNPLASNRHSYAGPGCNTQSWNEMQTRAATPSPGSSPGRISAADDDEDQDMEMFFAASLPEPLSRPVATIPKKYHPRDLSDDDVDHPMPQASTSVNSLYSDDGLVTPGIDPEPGSRWPTVASGDPDDMDVDEFIQRTLATGAKTTAASQAKKAPGTPVKRVKTSYLVVDRPWQSAVAHKVGLPDFEPKNGKPRKSLPAAFPAVGRKAANASTKPDVATDSEGEDESPSGHRDKYVGLGMGRPIARTKWLSRRTSSGAFSSGSDTNSLAGTPTRVKDWHLPKTHRPIQFSPSNNALNLSPGRSASSSSSASMGSPTGARYMPDSHSRAKVPLTPRPANGRRLSDQAVERVGYFERTFEELDELGSGEFGKVIKVRSRSRHGEYAVKKSKRFEGVRHRLRLREEVEILQHLTCGGVQPNVLTFVDSWEEDDVLYIQTELCALGNFAHFLWEYGRTFPRLDEARIWKILVELSNGLRFIHGCNVIHLDLKPSNIFVTNERRLKIGDFGMASVWPRTHPSGETEPLGFEREGDKMYLAPEVLQGRYGKAADVFSFGMTMLETASNIVVPDQGDSWLRLRQEDFSQIEMDDMPELFELIRAMLRTEPEARIDIEGVCEHPVVSRARAAMGDGGALDGSGTEFLGYMLPHHVAPFLPLPSWPPMPGVDPSDYRAFYPYTPNEVKHRKRTTSAQLKVLEGIFKRDTKPNAALRTELAAQLNMTARGVQVWFQNRRAKEKNKAAKAAKAATAASAASSEDGEQCDSPSSTSAPAVPSLSPSPTSNSPPQLHLATDGFEFGVGAGSSPVIETPGDEDELPSLPGLHNNALRRGSLPAAYGSPLVDPLDPLARRRSVDASLARLQHNPYAAIARAKNSALLATQRLSHGRQQPRQFMRPSMPHRSTLPVQHTRHASMTMPAPSPLRDHHVYPSRAIPAPLPGPLPNPGFSFGVASHTAVDTSEHNSPVDFGNFSFGAAPQTRPDTDTEDDAASSIYQMSRFGSIASDSSSTSAYFSDVGSAEAPDFRRRESCPTGFLNMMNGLDVGAPRRASIAEGLLGGYSHPSPSSTVSPGASPHIPDLAYTLKHEPISYRPRSAESTETTTFFYDSNNDPATATADFAQSQYGFGLPAYPTVESNVGPFHHSNGNAYYEHSTTVVGGGDTAFAAYS</sequence>
<dbReference type="PANTHER" id="PTHR11042:SF190">
    <property type="entry name" value="MITOSIS INHIBITOR PROTEIN KINASE MIK1"/>
    <property type="match status" value="1"/>
</dbReference>
<feature type="compositionally biased region" description="Polar residues" evidence="12">
    <location>
        <begin position="511"/>
        <end position="527"/>
    </location>
</feature>
<evidence type="ECO:0000259" key="13">
    <source>
        <dbReference type="PROSITE" id="PS50011"/>
    </source>
</evidence>
<dbReference type="Pfam" id="PF00069">
    <property type="entry name" value="Pkinase"/>
    <property type="match status" value="1"/>
</dbReference>
<feature type="compositionally biased region" description="Polar residues" evidence="12">
    <location>
        <begin position="283"/>
        <end position="293"/>
    </location>
</feature>
<feature type="domain" description="Protein kinase" evidence="13">
    <location>
        <begin position="614"/>
        <end position="875"/>
    </location>
</feature>
<dbReference type="PANTHER" id="PTHR11042">
    <property type="entry name" value="EUKARYOTIC TRANSLATION INITIATION FACTOR 2-ALPHA KINASE EIF2-ALPHA KINASE -RELATED"/>
    <property type="match status" value="1"/>
</dbReference>
<keyword evidence="2 10" id="KW-0547">Nucleotide-binding</keyword>
<name>A0ABQ0M267_MYCCL</name>
<evidence type="ECO:0000256" key="9">
    <source>
        <dbReference type="PROSITE-ProRule" id="PRU00108"/>
    </source>
</evidence>
<dbReference type="InterPro" id="IPR008271">
    <property type="entry name" value="Ser/Thr_kinase_AS"/>
</dbReference>
<dbReference type="Pfam" id="PF00046">
    <property type="entry name" value="Homeodomain"/>
    <property type="match status" value="1"/>
</dbReference>
<evidence type="ECO:0000313" key="15">
    <source>
        <dbReference type="EMBL" id="GAT56276.1"/>
    </source>
</evidence>
<evidence type="ECO:0000256" key="3">
    <source>
        <dbReference type="ARBA" id="ARBA00022777"/>
    </source>
</evidence>
<comment type="similarity">
    <text evidence="8">Belongs to the protein kinase superfamily. Ser/Thr protein kinase family. GCN2 subfamily.</text>
</comment>
<evidence type="ECO:0000256" key="1">
    <source>
        <dbReference type="ARBA" id="ARBA00022679"/>
    </source>
</evidence>
<dbReference type="InterPro" id="IPR017441">
    <property type="entry name" value="Protein_kinase_ATP_BS"/>
</dbReference>
<feature type="compositionally biased region" description="Polar residues" evidence="12">
    <location>
        <begin position="256"/>
        <end position="267"/>
    </location>
</feature>
<dbReference type="SUPFAM" id="SSF46689">
    <property type="entry name" value="Homeodomain-like"/>
    <property type="match status" value="1"/>
</dbReference>
<dbReference type="PROSITE" id="PS50011">
    <property type="entry name" value="PROTEIN_KINASE_DOM"/>
    <property type="match status" value="1"/>
</dbReference>
<dbReference type="InterPro" id="IPR009057">
    <property type="entry name" value="Homeodomain-like_sf"/>
</dbReference>
<keyword evidence="3" id="KW-0418">Kinase</keyword>
<dbReference type="PROSITE" id="PS50071">
    <property type="entry name" value="HOMEOBOX_2"/>
    <property type="match status" value="1"/>
</dbReference>
<feature type="compositionally biased region" description="Low complexity" evidence="12">
    <location>
        <begin position="245"/>
        <end position="255"/>
    </location>
</feature>
<dbReference type="InterPro" id="IPR001356">
    <property type="entry name" value="HD"/>
</dbReference>
<feature type="region of interest" description="Disordered" evidence="12">
    <location>
        <begin position="62"/>
        <end position="109"/>
    </location>
</feature>
<dbReference type="InterPro" id="IPR000719">
    <property type="entry name" value="Prot_kinase_dom"/>
</dbReference>
<feature type="domain" description="Homeobox" evidence="14">
    <location>
        <begin position="932"/>
        <end position="992"/>
    </location>
</feature>
<keyword evidence="6 9" id="KW-0371">Homeobox</keyword>
<feature type="region of interest" description="Disordered" evidence="12">
    <location>
        <begin position="1"/>
        <end position="36"/>
    </location>
</feature>
<evidence type="ECO:0000313" key="16">
    <source>
        <dbReference type="Proteomes" id="UP000815677"/>
    </source>
</evidence>
<evidence type="ECO:0000256" key="4">
    <source>
        <dbReference type="ARBA" id="ARBA00022840"/>
    </source>
</evidence>
<dbReference type="Gene3D" id="1.10.510.10">
    <property type="entry name" value="Transferase(Phosphotransferase) domain 1"/>
    <property type="match status" value="1"/>
</dbReference>
<dbReference type="SMART" id="SM00220">
    <property type="entry name" value="S_TKc"/>
    <property type="match status" value="1"/>
</dbReference>
<dbReference type="PROSITE" id="PS00027">
    <property type="entry name" value="HOMEOBOX_1"/>
    <property type="match status" value="1"/>
</dbReference>
<reference evidence="15" key="1">
    <citation type="submission" date="2014-09" db="EMBL/GenBank/DDBJ databases">
        <title>Genome sequence of the luminous mushroom Mycena chlorophos for searching fungal bioluminescence genes.</title>
        <authorList>
            <person name="Tanaka Y."/>
            <person name="Kasuga D."/>
            <person name="Oba Y."/>
            <person name="Hase S."/>
            <person name="Sato K."/>
            <person name="Oba Y."/>
            <person name="Sakakibara Y."/>
        </authorList>
    </citation>
    <scope>NUCLEOTIDE SEQUENCE</scope>
</reference>
<evidence type="ECO:0000256" key="10">
    <source>
        <dbReference type="PROSITE-ProRule" id="PRU10141"/>
    </source>
</evidence>
<organism evidence="15 16">
    <name type="scientific">Mycena chlorophos</name>
    <name type="common">Agaric fungus</name>
    <name type="synonym">Agaricus chlorophos</name>
    <dbReference type="NCBI Taxonomy" id="658473"/>
    <lineage>
        <taxon>Eukaryota</taxon>
        <taxon>Fungi</taxon>
        <taxon>Dikarya</taxon>
        <taxon>Basidiomycota</taxon>
        <taxon>Agaricomycotina</taxon>
        <taxon>Agaricomycetes</taxon>
        <taxon>Agaricomycetidae</taxon>
        <taxon>Agaricales</taxon>
        <taxon>Marasmiineae</taxon>
        <taxon>Mycenaceae</taxon>
        <taxon>Mycena</taxon>
    </lineage>
</organism>
<dbReference type="Proteomes" id="UP000815677">
    <property type="component" value="Unassembled WGS sequence"/>
</dbReference>
<evidence type="ECO:0000256" key="7">
    <source>
        <dbReference type="ARBA" id="ARBA00023242"/>
    </source>
</evidence>
<dbReference type="InterPro" id="IPR050339">
    <property type="entry name" value="CC_SR_Kinase"/>
</dbReference>
<gene>
    <name evidence="15" type="ORF">MCHLO_12948</name>
</gene>
<feature type="region of interest" description="Disordered" evidence="12">
    <location>
        <begin position="440"/>
        <end position="495"/>
    </location>
</feature>
<dbReference type="Gene3D" id="1.10.10.60">
    <property type="entry name" value="Homeodomain-like"/>
    <property type="match status" value="1"/>
</dbReference>
<accession>A0ABQ0M267</accession>
<dbReference type="EMBL" id="DF849259">
    <property type="protein sequence ID" value="GAT56276.1"/>
    <property type="molecule type" value="Genomic_DNA"/>
</dbReference>
<feature type="region of interest" description="Disordered" evidence="12">
    <location>
        <begin position="283"/>
        <end position="302"/>
    </location>
</feature>
<keyword evidence="7 9" id="KW-0539">Nucleus</keyword>
<protein>
    <recommendedName>
        <fullName evidence="17">Protein kinase domain-containing protein</fullName>
    </recommendedName>
</protein>
<dbReference type="PROSITE" id="PS00107">
    <property type="entry name" value="PROTEIN_KINASE_ATP"/>
    <property type="match status" value="1"/>
</dbReference>
<dbReference type="SMART" id="SM00389">
    <property type="entry name" value="HOX"/>
    <property type="match status" value="1"/>
</dbReference>
<dbReference type="InterPro" id="IPR017970">
    <property type="entry name" value="Homeobox_CS"/>
</dbReference>
<feature type="region of interest" description="Disordered" evidence="12">
    <location>
        <begin position="511"/>
        <end position="596"/>
    </location>
</feature>
<dbReference type="SUPFAM" id="SSF56112">
    <property type="entry name" value="Protein kinase-like (PK-like)"/>
    <property type="match status" value="1"/>
</dbReference>
<evidence type="ECO:0000256" key="6">
    <source>
        <dbReference type="ARBA" id="ARBA00023155"/>
    </source>
</evidence>
<evidence type="ECO:0000256" key="11">
    <source>
        <dbReference type="RuleBase" id="RU000682"/>
    </source>
</evidence>
<dbReference type="Gene3D" id="3.30.200.20">
    <property type="entry name" value="Phosphorylase Kinase, domain 1"/>
    <property type="match status" value="1"/>
</dbReference>
<dbReference type="InterPro" id="IPR011009">
    <property type="entry name" value="Kinase-like_dom_sf"/>
</dbReference>
<feature type="compositionally biased region" description="Low complexity" evidence="12">
    <location>
        <begin position="1016"/>
        <end position="1038"/>
    </location>
</feature>
<dbReference type="PROSITE" id="PS00108">
    <property type="entry name" value="PROTEIN_KINASE_ST"/>
    <property type="match status" value="1"/>
</dbReference>
<proteinExistence type="inferred from homology"/>
<feature type="region of interest" description="Disordered" evidence="12">
    <location>
        <begin position="157"/>
        <end position="215"/>
    </location>
</feature>
<feature type="binding site" evidence="10">
    <location>
        <position position="644"/>
    </location>
    <ligand>
        <name>ATP</name>
        <dbReference type="ChEBI" id="CHEBI:30616"/>
    </ligand>
</feature>
<evidence type="ECO:0008006" key="17">
    <source>
        <dbReference type="Google" id="ProtNLM"/>
    </source>
</evidence>
<keyword evidence="1" id="KW-0808">Transferase</keyword>
<evidence type="ECO:0000259" key="14">
    <source>
        <dbReference type="PROSITE" id="PS50071"/>
    </source>
</evidence>
<feature type="DNA-binding region" description="Homeobox" evidence="9">
    <location>
        <begin position="934"/>
        <end position="993"/>
    </location>
</feature>